<dbReference type="EMBL" id="VBAN01000292">
    <property type="protein sequence ID" value="TMI79919.1"/>
    <property type="molecule type" value="Genomic_DNA"/>
</dbReference>
<evidence type="ECO:0000313" key="2">
    <source>
        <dbReference type="EMBL" id="TMI79919.1"/>
    </source>
</evidence>
<comment type="caution">
    <text evidence="2">The sequence shown here is derived from an EMBL/GenBank/DDBJ whole genome shotgun (WGS) entry which is preliminary data.</text>
</comment>
<dbReference type="NCBIfam" id="TIGR03370">
    <property type="entry name" value="VPLPA-CTERM"/>
    <property type="match status" value="1"/>
</dbReference>
<dbReference type="InterPro" id="IPR013424">
    <property type="entry name" value="Ice-binding_C"/>
</dbReference>
<dbReference type="AlphaFoldDB" id="A0A537J8P1"/>
<organism evidence="2 3">
    <name type="scientific">Candidatus Segetimicrobium genomatis</name>
    <dbReference type="NCBI Taxonomy" id="2569760"/>
    <lineage>
        <taxon>Bacteria</taxon>
        <taxon>Bacillati</taxon>
        <taxon>Candidatus Sysuimicrobiota</taxon>
        <taxon>Candidatus Sysuimicrobiia</taxon>
        <taxon>Candidatus Sysuimicrobiales</taxon>
        <taxon>Candidatus Segetimicrobiaceae</taxon>
        <taxon>Candidatus Segetimicrobium</taxon>
    </lineage>
</organism>
<dbReference type="Pfam" id="PF07589">
    <property type="entry name" value="PEP-CTERM"/>
    <property type="match status" value="1"/>
</dbReference>
<dbReference type="InterPro" id="IPR022472">
    <property type="entry name" value="VPLPA-CTERM"/>
</dbReference>
<reference evidence="2 3" key="1">
    <citation type="journal article" date="2019" name="Nat. Microbiol.">
        <title>Mediterranean grassland soil C-N compound turnover is dependent on rainfall and depth, and is mediated by genomically divergent microorganisms.</title>
        <authorList>
            <person name="Diamond S."/>
            <person name="Andeer P.F."/>
            <person name="Li Z."/>
            <person name="Crits-Christoph A."/>
            <person name="Burstein D."/>
            <person name="Anantharaman K."/>
            <person name="Lane K.R."/>
            <person name="Thomas B.C."/>
            <person name="Pan C."/>
            <person name="Northen T.R."/>
            <person name="Banfield J.F."/>
        </authorList>
    </citation>
    <scope>NUCLEOTIDE SEQUENCE [LARGE SCALE GENOMIC DNA]</scope>
    <source>
        <strain evidence="2">NP_6</strain>
    </source>
</reference>
<accession>A0A537J8P1</accession>
<proteinExistence type="predicted"/>
<dbReference type="NCBIfam" id="TIGR02595">
    <property type="entry name" value="PEP_CTERM"/>
    <property type="match status" value="1"/>
</dbReference>
<sequence>MQGTEVPEPTSVLLLGTALGGLGVLRRRSEA</sequence>
<dbReference type="Proteomes" id="UP000318093">
    <property type="component" value="Unassembled WGS sequence"/>
</dbReference>
<protein>
    <submittedName>
        <fullName evidence="2">VPLPA-CTERM sorting domain-containing protein</fullName>
    </submittedName>
</protein>
<gene>
    <name evidence="2" type="ORF">E6H03_09355</name>
</gene>
<name>A0A537J8P1_9BACT</name>
<evidence type="ECO:0000313" key="3">
    <source>
        <dbReference type="Proteomes" id="UP000318093"/>
    </source>
</evidence>
<feature type="domain" description="Ice-binding protein C-terminal" evidence="1">
    <location>
        <begin position="6"/>
        <end position="28"/>
    </location>
</feature>
<evidence type="ECO:0000259" key="1">
    <source>
        <dbReference type="Pfam" id="PF07589"/>
    </source>
</evidence>